<comment type="caution">
    <text evidence="1">The sequence shown here is derived from an EMBL/GenBank/DDBJ whole genome shotgun (WGS) entry which is preliminary data.</text>
</comment>
<accession>A0ABR3S1Y7</accession>
<evidence type="ECO:0000313" key="2">
    <source>
        <dbReference type="Proteomes" id="UP001521785"/>
    </source>
</evidence>
<dbReference type="Proteomes" id="UP001521785">
    <property type="component" value="Unassembled WGS sequence"/>
</dbReference>
<dbReference type="EMBL" id="JAKJXO020000002">
    <property type="protein sequence ID" value="KAL1610696.1"/>
    <property type="molecule type" value="Genomic_DNA"/>
</dbReference>
<keyword evidence="2" id="KW-1185">Reference proteome</keyword>
<gene>
    <name evidence="1" type="ORF">SLS60_002366</name>
</gene>
<evidence type="ECO:0000313" key="1">
    <source>
        <dbReference type="EMBL" id="KAL1610696.1"/>
    </source>
</evidence>
<reference evidence="1 2" key="1">
    <citation type="submission" date="2024-02" db="EMBL/GenBank/DDBJ databases">
        <title>De novo assembly and annotation of 12 fungi associated with fruit tree decline syndrome in Ontario, Canada.</title>
        <authorList>
            <person name="Sulman M."/>
            <person name="Ellouze W."/>
            <person name="Ilyukhin E."/>
        </authorList>
    </citation>
    <scope>NUCLEOTIDE SEQUENCE [LARGE SCALE GENOMIC DNA]</scope>
    <source>
        <strain evidence="1 2">M42-189</strain>
    </source>
</reference>
<proteinExistence type="predicted"/>
<name>A0ABR3S1Y7_9PLEO</name>
<organism evidence="1 2">
    <name type="scientific">Paraconiothyrium brasiliense</name>
    <dbReference type="NCBI Taxonomy" id="300254"/>
    <lineage>
        <taxon>Eukaryota</taxon>
        <taxon>Fungi</taxon>
        <taxon>Dikarya</taxon>
        <taxon>Ascomycota</taxon>
        <taxon>Pezizomycotina</taxon>
        <taxon>Dothideomycetes</taxon>
        <taxon>Pleosporomycetidae</taxon>
        <taxon>Pleosporales</taxon>
        <taxon>Massarineae</taxon>
        <taxon>Didymosphaeriaceae</taxon>
        <taxon>Paraconiothyrium</taxon>
    </lineage>
</organism>
<protein>
    <submittedName>
        <fullName evidence="1">Uncharacterized protein</fullName>
    </submittedName>
</protein>
<sequence length="139" mass="15947">MIQSIDKKLNIKIAHGDLSGKKVDILPILRLNARFFADRIFETIHIDLPKAFNYYGMSADGRLDRLLKRGDEPWLSIMRGDNSHWRTLSSVLMNHDQRILEMVFESDASSNKPVPGDEDIGKRAPGNRGWDIFIWRAAL</sequence>